<comment type="catalytic activity">
    <reaction evidence="13 15">
        <text>4 Fe(II)-[cytochrome c] + O2 + 8 H(+)(in) = 4 Fe(III)-[cytochrome c] + 2 H2O + 4 H(+)(out)</text>
        <dbReference type="Rhea" id="RHEA:11436"/>
        <dbReference type="Rhea" id="RHEA-COMP:10350"/>
        <dbReference type="Rhea" id="RHEA-COMP:14399"/>
        <dbReference type="ChEBI" id="CHEBI:15377"/>
        <dbReference type="ChEBI" id="CHEBI:15378"/>
        <dbReference type="ChEBI" id="CHEBI:15379"/>
        <dbReference type="ChEBI" id="CHEBI:29033"/>
        <dbReference type="ChEBI" id="CHEBI:29034"/>
        <dbReference type="EC" id="7.1.1.9"/>
    </reaction>
</comment>
<dbReference type="InterPro" id="IPR001505">
    <property type="entry name" value="Copper_CuA"/>
</dbReference>
<evidence type="ECO:0000256" key="13">
    <source>
        <dbReference type="ARBA" id="ARBA00047816"/>
    </source>
</evidence>
<dbReference type="GeneID" id="71515574"/>
<evidence type="ECO:0000313" key="19">
    <source>
        <dbReference type="EMBL" id="APC49287.1"/>
    </source>
</evidence>
<evidence type="ECO:0000259" key="17">
    <source>
        <dbReference type="PROSITE" id="PS50857"/>
    </source>
</evidence>
<keyword evidence="11 16" id="KW-0472">Membrane</keyword>
<feature type="transmembrane region" description="Helical" evidence="16">
    <location>
        <begin position="79"/>
        <end position="101"/>
    </location>
</feature>
<dbReference type="PROSITE" id="PS51257">
    <property type="entry name" value="PROKAR_LIPOPROTEIN"/>
    <property type="match status" value="1"/>
</dbReference>
<evidence type="ECO:0000259" key="18">
    <source>
        <dbReference type="PROSITE" id="PS50999"/>
    </source>
</evidence>
<dbReference type="PROSITE" id="PS50999">
    <property type="entry name" value="COX2_TM"/>
    <property type="match status" value="1"/>
</dbReference>
<evidence type="ECO:0000313" key="20">
    <source>
        <dbReference type="Proteomes" id="UP000182945"/>
    </source>
</evidence>
<evidence type="ECO:0000256" key="6">
    <source>
        <dbReference type="ARBA" id="ARBA00022723"/>
    </source>
</evidence>
<comment type="cofactor">
    <cofactor evidence="15">
        <name>Cu cation</name>
        <dbReference type="ChEBI" id="CHEBI:23378"/>
    </cofactor>
    <text evidence="15">Binds a copper A center.</text>
</comment>
<dbReference type="EMBL" id="CP017962">
    <property type="protein sequence ID" value="APC49287.1"/>
    <property type="molecule type" value="Genomic_DNA"/>
</dbReference>
<dbReference type="RefSeq" id="WP_071649385.1">
    <property type="nucleotide sequence ID" value="NZ_CP017962.1"/>
</dbReference>
<evidence type="ECO:0000256" key="2">
    <source>
        <dbReference type="ARBA" id="ARBA00007866"/>
    </source>
</evidence>
<dbReference type="InterPro" id="IPR014222">
    <property type="entry name" value="Cyt_c_oxidase_su2"/>
</dbReference>
<dbReference type="GO" id="GO:0004129">
    <property type="term" value="F:cytochrome-c oxidase activity"/>
    <property type="evidence" value="ECO:0007669"/>
    <property type="project" value="UniProtKB-EC"/>
</dbReference>
<evidence type="ECO:0000256" key="1">
    <source>
        <dbReference type="ARBA" id="ARBA00004141"/>
    </source>
</evidence>
<organism evidence="19 20">
    <name type="scientific">Virgibacillus halodenitrificans</name>
    <name type="common">Bacillus halodenitrificans</name>
    <dbReference type="NCBI Taxonomy" id="1482"/>
    <lineage>
        <taxon>Bacteria</taxon>
        <taxon>Bacillati</taxon>
        <taxon>Bacillota</taxon>
        <taxon>Bacilli</taxon>
        <taxon>Bacillales</taxon>
        <taxon>Bacillaceae</taxon>
        <taxon>Virgibacillus</taxon>
    </lineage>
</organism>
<evidence type="ECO:0000256" key="10">
    <source>
        <dbReference type="ARBA" id="ARBA00023008"/>
    </source>
</evidence>
<dbReference type="PROSITE" id="PS50857">
    <property type="entry name" value="COX2_CUA"/>
    <property type="match status" value="1"/>
</dbReference>
<protein>
    <recommendedName>
        <fullName evidence="15">Cytochrome c oxidase subunit 2</fullName>
        <ecNumber evidence="15">7.1.1.9</ecNumber>
    </recommendedName>
</protein>
<dbReference type="Gene3D" id="2.60.40.420">
    <property type="entry name" value="Cupredoxins - blue copper proteins"/>
    <property type="match status" value="1"/>
</dbReference>
<dbReference type="InterPro" id="IPR011759">
    <property type="entry name" value="Cyt_c_oxidase_su2_TM_dom"/>
</dbReference>
<dbReference type="Gene3D" id="1.10.287.90">
    <property type="match status" value="1"/>
</dbReference>
<reference evidence="19 20" key="1">
    <citation type="submission" date="2016-11" db="EMBL/GenBank/DDBJ databases">
        <title>Complete genome sequencing of Virgibacillus halodenitrificans PDB-F2.</title>
        <authorList>
            <person name="Sun Z."/>
            <person name="Zhou Y."/>
            <person name="Li H."/>
        </authorList>
    </citation>
    <scope>NUCLEOTIDE SEQUENCE [LARGE SCALE GENOMIC DNA]</scope>
    <source>
        <strain evidence="19 20">PDB-F2</strain>
    </source>
</reference>
<dbReference type="PANTHER" id="PTHR22888">
    <property type="entry name" value="CYTOCHROME C OXIDASE, SUBUNIT II"/>
    <property type="match status" value="1"/>
</dbReference>
<evidence type="ECO:0000256" key="14">
    <source>
        <dbReference type="RuleBase" id="RU000456"/>
    </source>
</evidence>
<evidence type="ECO:0000256" key="5">
    <source>
        <dbReference type="ARBA" id="ARBA00022692"/>
    </source>
</evidence>
<evidence type="ECO:0000256" key="15">
    <source>
        <dbReference type="RuleBase" id="RU004024"/>
    </source>
</evidence>
<evidence type="ECO:0000256" key="8">
    <source>
        <dbReference type="ARBA" id="ARBA00022982"/>
    </source>
</evidence>
<dbReference type="PRINTS" id="PR01166">
    <property type="entry name" value="CYCOXIDASEII"/>
</dbReference>
<dbReference type="AlphaFoldDB" id="A0AAC9J2E4"/>
<keyword evidence="5 14" id="KW-0812">Transmembrane</keyword>
<dbReference type="GO" id="GO:0016491">
    <property type="term" value="F:oxidoreductase activity"/>
    <property type="evidence" value="ECO:0007669"/>
    <property type="project" value="InterPro"/>
</dbReference>
<dbReference type="InterPro" id="IPR008972">
    <property type="entry name" value="Cupredoxin"/>
</dbReference>
<feature type="transmembrane region" description="Helical" evidence="16">
    <location>
        <begin position="34"/>
        <end position="59"/>
    </location>
</feature>
<dbReference type="InterPro" id="IPR036257">
    <property type="entry name" value="Cyt_c_oxidase_su2_TM_sf"/>
</dbReference>
<evidence type="ECO:0000256" key="12">
    <source>
        <dbReference type="ARBA" id="ARBA00024688"/>
    </source>
</evidence>
<keyword evidence="10 15" id="KW-0186">Copper</keyword>
<keyword evidence="9 16" id="KW-1133">Transmembrane helix</keyword>
<evidence type="ECO:0000256" key="9">
    <source>
        <dbReference type="ARBA" id="ARBA00022989"/>
    </source>
</evidence>
<dbReference type="InterPro" id="IPR002429">
    <property type="entry name" value="CcO_II-like_C"/>
</dbReference>
<dbReference type="EC" id="7.1.1.9" evidence="15"/>
<dbReference type="NCBIfam" id="TIGR02866">
    <property type="entry name" value="CoxB"/>
    <property type="match status" value="1"/>
</dbReference>
<dbReference type="Proteomes" id="UP000182945">
    <property type="component" value="Chromosome"/>
</dbReference>
<evidence type="ECO:0000256" key="11">
    <source>
        <dbReference type="ARBA" id="ARBA00023136"/>
    </source>
</evidence>
<proteinExistence type="inferred from homology"/>
<dbReference type="KEGG" id="vhl:BME96_14265"/>
<evidence type="ECO:0000256" key="16">
    <source>
        <dbReference type="SAM" id="Phobius"/>
    </source>
</evidence>
<keyword evidence="6 15" id="KW-0479">Metal-binding</keyword>
<feature type="domain" description="Cytochrome oxidase subunit II copper A binding" evidence="17">
    <location>
        <begin position="117"/>
        <end position="228"/>
    </location>
</feature>
<comment type="subcellular location">
    <subcellularLocation>
        <location evidence="14">Cell membrane</location>
        <topology evidence="14">Multi-pass membrane protein</topology>
    </subcellularLocation>
    <subcellularLocation>
        <location evidence="1">Membrane</location>
        <topology evidence="1">Multi-pass membrane protein</topology>
    </subcellularLocation>
</comment>
<comment type="similarity">
    <text evidence="2 14">Belongs to the cytochrome c oxidase subunit 2 family.</text>
</comment>
<dbReference type="Pfam" id="PF00116">
    <property type="entry name" value="COX2"/>
    <property type="match status" value="1"/>
</dbReference>
<dbReference type="InterPro" id="IPR045187">
    <property type="entry name" value="CcO_II"/>
</dbReference>
<keyword evidence="7" id="KW-1278">Translocase</keyword>
<gene>
    <name evidence="19" type="ORF">BME96_14265</name>
</gene>
<name>A0AAC9J2E4_VIRHA</name>
<dbReference type="GO" id="GO:0005886">
    <property type="term" value="C:plasma membrane"/>
    <property type="evidence" value="ECO:0007669"/>
    <property type="project" value="UniProtKB-SubCell"/>
</dbReference>
<accession>A0AAC9J2E4</accession>
<evidence type="ECO:0000256" key="4">
    <source>
        <dbReference type="ARBA" id="ARBA00022660"/>
    </source>
</evidence>
<evidence type="ECO:0000256" key="3">
    <source>
        <dbReference type="ARBA" id="ARBA00022448"/>
    </source>
</evidence>
<dbReference type="PANTHER" id="PTHR22888:SF18">
    <property type="entry name" value="CYTOCHROME BO(3) UBIQUINOL OXIDASE SUBUNIT 2"/>
    <property type="match status" value="1"/>
</dbReference>
<dbReference type="GO" id="GO:0005507">
    <property type="term" value="F:copper ion binding"/>
    <property type="evidence" value="ECO:0007669"/>
    <property type="project" value="InterPro"/>
</dbReference>
<keyword evidence="3 14" id="KW-0813">Transport</keyword>
<keyword evidence="8 14" id="KW-0249">Electron transport</keyword>
<dbReference type="GO" id="GO:0042773">
    <property type="term" value="P:ATP synthesis coupled electron transport"/>
    <property type="evidence" value="ECO:0007669"/>
    <property type="project" value="TreeGrafter"/>
</dbReference>
<feature type="domain" description="Cytochrome oxidase subunit II transmembrane region profile" evidence="18">
    <location>
        <begin position="13"/>
        <end position="111"/>
    </location>
</feature>
<dbReference type="SUPFAM" id="SSF49503">
    <property type="entry name" value="Cupredoxins"/>
    <property type="match status" value="1"/>
</dbReference>
<dbReference type="Pfam" id="PF02790">
    <property type="entry name" value="COX2_TM"/>
    <property type="match status" value="1"/>
</dbReference>
<dbReference type="PROSITE" id="PS00078">
    <property type="entry name" value="COX2"/>
    <property type="match status" value="1"/>
</dbReference>
<sequence length="256" mass="29340">MKKIAILPFIMLLAGCQSITVLDPKSSTGKEQAYLIWFSLAIMAIVLLVVFILFTRFVIRYRYTEKKAEFIPKDVKGNLKYELTWTIVPFLLLAVLAIPTLKITFNQSPETEAEANTNGIHINVTAEQFRWTFEHKNSKTVHNELIIPENKDIVFHLISKDVIHSFWIPELAGKVDVIPNKELTYVIKNAEIGEYDGKCAEFCGIQHANMTFDVKVVSLDEYNQYLNQSSNQAIKKKHSNINGLVRSVRHESINLW</sequence>
<comment type="function">
    <text evidence="12 15">Subunits I and II form the functional core of the enzyme complex. Electrons originating in cytochrome c are transferred via heme a and Cu(A) to the binuclear center formed by heme a3 and Cu(B).</text>
</comment>
<dbReference type="SUPFAM" id="SSF81464">
    <property type="entry name" value="Cytochrome c oxidase subunit II-like, transmembrane region"/>
    <property type="match status" value="1"/>
</dbReference>
<evidence type="ECO:0000256" key="7">
    <source>
        <dbReference type="ARBA" id="ARBA00022967"/>
    </source>
</evidence>
<keyword evidence="4 14" id="KW-0679">Respiratory chain</keyword>